<reference evidence="4" key="1">
    <citation type="journal article" date="2019" name="Int. J. Syst. Evol. Microbiol.">
        <title>The Global Catalogue of Microorganisms (GCM) 10K type strain sequencing project: providing services to taxonomists for standard genome sequencing and annotation.</title>
        <authorList>
            <consortium name="The Broad Institute Genomics Platform"/>
            <consortium name="The Broad Institute Genome Sequencing Center for Infectious Disease"/>
            <person name="Wu L."/>
            <person name="Ma J."/>
        </authorList>
    </citation>
    <scope>NUCLEOTIDE SEQUENCE [LARGE SCALE GENOMIC DNA]</scope>
    <source>
        <strain evidence="4">XZYJT-10</strain>
    </source>
</reference>
<evidence type="ECO:0000256" key="2">
    <source>
        <dbReference type="SAM" id="Phobius"/>
    </source>
</evidence>
<sequence>MRTRVALVATGAVLIAYAIGGALADDGADPIGMAVFLLAVLVAHDAVWMPVVLAIVAVAVRVRIRTKPRPGNFRKKARPGGVRKKPRPGNFRKKFARPVPPGAG</sequence>
<evidence type="ECO:0000256" key="1">
    <source>
        <dbReference type="SAM" id="MobiDB-lite"/>
    </source>
</evidence>
<feature type="compositionally biased region" description="Basic residues" evidence="1">
    <location>
        <begin position="69"/>
        <end position="96"/>
    </location>
</feature>
<keyword evidence="2" id="KW-0812">Transmembrane</keyword>
<protein>
    <submittedName>
        <fullName evidence="3">Uncharacterized protein</fullName>
    </submittedName>
</protein>
<keyword evidence="2" id="KW-1133">Transmembrane helix</keyword>
<proteinExistence type="predicted"/>
<evidence type="ECO:0000313" key="4">
    <source>
        <dbReference type="Proteomes" id="UP001596548"/>
    </source>
</evidence>
<dbReference type="EMBL" id="JBHTBJ010000001">
    <property type="protein sequence ID" value="MFC7272939.1"/>
    <property type="molecule type" value="Genomic_DNA"/>
</dbReference>
<feature type="transmembrane region" description="Helical" evidence="2">
    <location>
        <begin position="34"/>
        <end position="60"/>
    </location>
</feature>
<dbReference type="Proteomes" id="UP001596548">
    <property type="component" value="Unassembled WGS sequence"/>
</dbReference>
<organism evidence="3 4">
    <name type="scientific">Paractinoplanes rhizophilus</name>
    <dbReference type="NCBI Taxonomy" id="1416877"/>
    <lineage>
        <taxon>Bacteria</taxon>
        <taxon>Bacillati</taxon>
        <taxon>Actinomycetota</taxon>
        <taxon>Actinomycetes</taxon>
        <taxon>Micromonosporales</taxon>
        <taxon>Micromonosporaceae</taxon>
        <taxon>Paractinoplanes</taxon>
    </lineage>
</organism>
<feature type="region of interest" description="Disordered" evidence="1">
    <location>
        <begin position="69"/>
        <end position="104"/>
    </location>
</feature>
<keyword evidence="4" id="KW-1185">Reference proteome</keyword>
<accession>A0ABW2HM72</accession>
<keyword evidence="2" id="KW-0472">Membrane</keyword>
<gene>
    <name evidence="3" type="ORF">ACFQS1_03005</name>
</gene>
<name>A0ABW2HM72_9ACTN</name>
<dbReference type="RefSeq" id="WP_378964384.1">
    <property type="nucleotide sequence ID" value="NZ_JBHTBJ010000001.1"/>
</dbReference>
<comment type="caution">
    <text evidence="3">The sequence shown here is derived from an EMBL/GenBank/DDBJ whole genome shotgun (WGS) entry which is preliminary data.</text>
</comment>
<evidence type="ECO:0000313" key="3">
    <source>
        <dbReference type="EMBL" id="MFC7272939.1"/>
    </source>
</evidence>